<dbReference type="PANTHER" id="PTHR23152:SF4">
    <property type="entry name" value="2-OXOADIPATE DEHYDROGENASE COMPLEX COMPONENT E1"/>
    <property type="match status" value="1"/>
</dbReference>
<dbReference type="InterPro" id="IPR001017">
    <property type="entry name" value="DH_E1"/>
</dbReference>
<dbReference type="Gene3D" id="1.10.287.1150">
    <property type="entry name" value="TPP helical domain"/>
    <property type="match status" value="1"/>
</dbReference>
<protein>
    <submittedName>
        <fullName evidence="7">Putative 2-oxoglutarate dehydrogenase E1 component DHKTD1-like protein, mitochondrial</fullName>
    </submittedName>
</protein>
<dbReference type="GO" id="GO:0030976">
    <property type="term" value="F:thiamine pyrophosphate binding"/>
    <property type="evidence" value="ECO:0007669"/>
    <property type="project" value="InterPro"/>
</dbReference>
<organism evidence="7 8">
    <name type="scientific">Temnothorax longispinosus</name>
    <dbReference type="NCBI Taxonomy" id="300112"/>
    <lineage>
        <taxon>Eukaryota</taxon>
        <taxon>Metazoa</taxon>
        <taxon>Ecdysozoa</taxon>
        <taxon>Arthropoda</taxon>
        <taxon>Hexapoda</taxon>
        <taxon>Insecta</taxon>
        <taxon>Pterygota</taxon>
        <taxon>Neoptera</taxon>
        <taxon>Endopterygota</taxon>
        <taxon>Hymenoptera</taxon>
        <taxon>Apocrita</taxon>
        <taxon>Aculeata</taxon>
        <taxon>Formicoidea</taxon>
        <taxon>Formicidae</taxon>
        <taxon>Myrmicinae</taxon>
        <taxon>Temnothorax</taxon>
    </lineage>
</organism>
<dbReference type="GO" id="GO:0016624">
    <property type="term" value="F:oxidoreductase activity, acting on the aldehyde or oxo group of donors, disulfide as acceptor"/>
    <property type="evidence" value="ECO:0007669"/>
    <property type="project" value="InterPro"/>
</dbReference>
<dbReference type="Gene3D" id="3.40.50.11610">
    <property type="entry name" value="Multifunctional 2-oxoglutarate metabolism enzyme, C-terminal domain"/>
    <property type="match status" value="1"/>
</dbReference>
<keyword evidence="3" id="KW-0809">Transit peptide</keyword>
<dbReference type="Pfam" id="PF02779">
    <property type="entry name" value="Transket_pyr"/>
    <property type="match status" value="1"/>
</dbReference>
<dbReference type="CDD" id="cd02016">
    <property type="entry name" value="TPP_E1_OGDC_like"/>
    <property type="match status" value="1"/>
</dbReference>
<dbReference type="PANTHER" id="PTHR23152">
    <property type="entry name" value="2-OXOGLUTARATE DEHYDROGENASE"/>
    <property type="match status" value="1"/>
</dbReference>
<comment type="similarity">
    <text evidence="2">Belongs to the alpha-ketoglutarate dehydrogenase family.</text>
</comment>
<dbReference type="InterPro" id="IPR005475">
    <property type="entry name" value="Transketolase-like_Pyr-bd"/>
</dbReference>
<dbReference type="NCBIfam" id="TIGR00239">
    <property type="entry name" value="2oxo_dh_E1"/>
    <property type="match status" value="1"/>
</dbReference>
<evidence type="ECO:0000256" key="3">
    <source>
        <dbReference type="ARBA" id="ARBA00022946"/>
    </source>
</evidence>
<evidence type="ECO:0000256" key="5">
    <source>
        <dbReference type="ARBA" id="ARBA00023052"/>
    </source>
</evidence>
<sequence length="945" mass="107006">MMQYITRTNNRRENASSKMYAIERLMLRNSNLCFGLKWSTSCVSGKSYHSENAVYGYKPSQRRHFEVSKKYLDERAKQSNFYRLVSAYRTHGHKQADINLISTSKPQLLSELQPKNFGLNLLDKVRFRGILFTQQDEGTVEEAIRFLHATYSGTVGIEFSHLETEEEREWFAENVETILAEPLNNETRKTIATEMLKSQAFDHFLAIKFVSHKRYGAEGAESMMAFFHEFFKQCACDNLERVIICSAHRGRLNLLTGLLNFPPEILFRKLQGLSEFLDTTKCTGDVISHLISSTDLNIDKKNLHVTMLRNPSHLEVVNPVSMGKTRGDMQAIKEAAYSDNEDAQWSDKILNIQIHGDAAYSGQGVNQECLVLSRTPHFEIGGTIHLVINNQLGFTTPPSQGRSSRYCTDLAKTISAPVIHVNGDNPEMVVRAARIAFKYQRQFRKDVFVDLNCFRRWGHNELDDPTFTNPLVYKIIQNRASVPDQYAERLVDLDILTPESIKNIVESHTAWLNKTLKESSKDISAQSTTYLAGRWTKMKQAEANITQWDTGVELDLLRFVGEKSVRVPSNFDIHPQLLKNHIQSRLRKIDNGNALDWSTAEALAVGSLLYQGYNVRISGQDVGRGTFSQRHAMLVDQSTGAIFIPLNSMVGDQTGKLEVANSILSEEAVLGFEYGMSITSPFTLPIWEAQFGDFFNGAQIVIDTYITSGEAKWMLSSGLTMLLPHGYDGAGPEHSSCRLERFLQLTDSKENGVDGDDVNIHVANPSEPAQYFHLLRRQMIRDYRKPLIVAAPKILLRHPAAVSSLSDFEPRTSFKTIIGDDKAEKGNVTKIILVSGKHYYALDNYRETSGDKNVAIIRVENLCPFPVHELLEEIAKYKHAKTFIWSQEEPRNMGAWSFIKPRFENLCGRQLKYCGRESMAAPAVGDGQMHQREANEVIVKPFTLK</sequence>
<gene>
    <name evidence="7" type="ORF">DBV15_02297</name>
</gene>
<evidence type="ECO:0000256" key="2">
    <source>
        <dbReference type="ARBA" id="ARBA00006936"/>
    </source>
</evidence>
<dbReference type="SMART" id="SM00861">
    <property type="entry name" value="Transket_pyr"/>
    <property type="match status" value="1"/>
</dbReference>
<dbReference type="Gene3D" id="3.40.50.970">
    <property type="match status" value="1"/>
</dbReference>
<comment type="cofactor">
    <cofactor evidence="1">
        <name>thiamine diphosphate</name>
        <dbReference type="ChEBI" id="CHEBI:58937"/>
    </cofactor>
</comment>
<keyword evidence="8" id="KW-1185">Reference proteome</keyword>
<keyword evidence="4" id="KW-0560">Oxidoreductase</keyword>
<dbReference type="InterPro" id="IPR042179">
    <property type="entry name" value="KGD_C_sf"/>
</dbReference>
<dbReference type="Proteomes" id="UP000310200">
    <property type="component" value="Unassembled WGS sequence"/>
</dbReference>
<evidence type="ECO:0000256" key="4">
    <source>
        <dbReference type="ARBA" id="ARBA00023002"/>
    </source>
</evidence>
<dbReference type="SUPFAM" id="SSF52518">
    <property type="entry name" value="Thiamin diphosphate-binding fold (THDP-binding)"/>
    <property type="match status" value="2"/>
</dbReference>
<evidence type="ECO:0000259" key="6">
    <source>
        <dbReference type="SMART" id="SM00861"/>
    </source>
</evidence>
<dbReference type="Pfam" id="PF00676">
    <property type="entry name" value="E1_dh"/>
    <property type="match status" value="1"/>
</dbReference>
<dbReference type="STRING" id="300112.A0A4S2LAK1"/>
<dbReference type="AlphaFoldDB" id="A0A4S2LAK1"/>
<proteinExistence type="inferred from homology"/>
<dbReference type="Pfam" id="PF16870">
    <property type="entry name" value="OxoGdeHyase_C"/>
    <property type="match status" value="1"/>
</dbReference>
<evidence type="ECO:0000313" key="8">
    <source>
        <dbReference type="Proteomes" id="UP000310200"/>
    </source>
</evidence>
<keyword evidence="5" id="KW-0786">Thiamine pyrophosphate</keyword>
<comment type="caution">
    <text evidence="7">The sequence shown here is derived from an EMBL/GenBank/DDBJ whole genome shotgun (WGS) entry which is preliminary data.</text>
</comment>
<name>A0A4S2LAK1_9HYME</name>
<dbReference type="NCBIfam" id="NF008907">
    <property type="entry name" value="PRK12270.1"/>
    <property type="match status" value="1"/>
</dbReference>
<dbReference type="InterPro" id="IPR011603">
    <property type="entry name" value="2oxoglutarate_DH_E1"/>
</dbReference>
<evidence type="ECO:0000313" key="7">
    <source>
        <dbReference type="EMBL" id="TGZ57549.1"/>
    </source>
</evidence>
<dbReference type="EMBL" id="QBLH01000142">
    <property type="protein sequence ID" value="TGZ57549.1"/>
    <property type="molecule type" value="Genomic_DNA"/>
</dbReference>
<dbReference type="NCBIfam" id="NF006914">
    <property type="entry name" value="PRK09404.1"/>
    <property type="match status" value="1"/>
</dbReference>
<dbReference type="Gene3D" id="3.40.50.12470">
    <property type="match status" value="1"/>
</dbReference>
<reference evidence="7 8" key="1">
    <citation type="journal article" date="2019" name="Philos. Trans. R. Soc. Lond., B, Biol. Sci.">
        <title>Ant behaviour and brain gene expression of defending hosts depend on the ecological success of the intruding social parasite.</title>
        <authorList>
            <person name="Kaur R."/>
            <person name="Stoldt M."/>
            <person name="Jongepier E."/>
            <person name="Feldmeyer B."/>
            <person name="Menzel F."/>
            <person name="Bornberg-Bauer E."/>
            <person name="Foitzik S."/>
        </authorList>
    </citation>
    <scope>NUCLEOTIDE SEQUENCE [LARGE SCALE GENOMIC DNA]</scope>
    <source>
        <tissue evidence="7">Whole body</tissue>
    </source>
</reference>
<dbReference type="InterPro" id="IPR029061">
    <property type="entry name" value="THDP-binding"/>
</dbReference>
<accession>A0A4S2LAK1</accession>
<evidence type="ECO:0000256" key="1">
    <source>
        <dbReference type="ARBA" id="ARBA00001964"/>
    </source>
</evidence>
<dbReference type="PIRSF" id="PIRSF000157">
    <property type="entry name" value="Oxoglu_dh_E1"/>
    <property type="match status" value="1"/>
</dbReference>
<dbReference type="InterPro" id="IPR031717">
    <property type="entry name" value="ODO-1/KGD_C"/>
</dbReference>
<feature type="domain" description="Transketolase-like pyrimidine-binding" evidence="6">
    <location>
        <begin position="595"/>
        <end position="798"/>
    </location>
</feature>